<evidence type="ECO:0000259" key="1">
    <source>
        <dbReference type="Pfam" id="PF14594"/>
    </source>
</evidence>
<evidence type="ECO:0000313" key="2">
    <source>
        <dbReference type="EMBL" id="KPV52150.1"/>
    </source>
</evidence>
<dbReference type="AlphaFoldDB" id="A0A0P9FGB3"/>
<keyword evidence="3" id="KW-1185">Reference proteome</keyword>
<sequence>MSVRVQARIADPLGAPLATIANFAGGDDAAALDYTICSAPGAVGVCEISLPRSVSSDILLRDGRITLERSIDGRAFAPDNDVVYTMETFRYVRGRRHITAYQATGLLGRRIVAYPAGSSYALKAAAAAGDQLLTFARENLGASISAANRDGAETQADVSAYLSIPANSGLGASVAKAAARRRLDEVARELCEASALAGTYLTYEIANAGGGLLELRVFAGQRGVDRTATITLSEAAGTLANSTLTIDYHNEATWAVAAGAGEGVDRLIATQLDATRISASPFGRIERFVDRSNVTDATALQDDADTAVRAGRPTITLTGELRETFRFVRGIDFDLGDLVSAASPETPQTFTMRLEMVRETWNSSGRAQQIGLREVT</sequence>
<reference evidence="2 3" key="1">
    <citation type="submission" date="2015-09" db="EMBL/GenBank/DDBJ databases">
        <title>Draft genome sequence of Kouleothrix aurantiaca JCM 19913.</title>
        <authorList>
            <person name="Hemp J."/>
        </authorList>
    </citation>
    <scope>NUCLEOTIDE SEQUENCE [LARGE SCALE GENOMIC DNA]</scope>
    <source>
        <strain evidence="2 3">COM-B</strain>
    </source>
</reference>
<feature type="domain" description="Gp28/Gp37-like" evidence="1">
    <location>
        <begin position="97"/>
        <end position="367"/>
    </location>
</feature>
<name>A0A0P9FGB3_9CHLR</name>
<dbReference type="Proteomes" id="UP000050509">
    <property type="component" value="Unassembled WGS sequence"/>
</dbReference>
<organism evidence="2 3">
    <name type="scientific">Kouleothrix aurantiaca</name>
    <dbReference type="NCBI Taxonomy" id="186479"/>
    <lineage>
        <taxon>Bacteria</taxon>
        <taxon>Bacillati</taxon>
        <taxon>Chloroflexota</taxon>
        <taxon>Chloroflexia</taxon>
        <taxon>Chloroflexales</taxon>
        <taxon>Roseiflexineae</taxon>
        <taxon>Roseiflexaceae</taxon>
        <taxon>Kouleothrix</taxon>
    </lineage>
</organism>
<accession>A0A0P9FGB3</accession>
<protein>
    <recommendedName>
        <fullName evidence="1">Gp28/Gp37-like domain-containing protein</fullName>
    </recommendedName>
</protein>
<gene>
    <name evidence="2" type="ORF">SE17_17190</name>
</gene>
<dbReference type="EMBL" id="LJCR01000643">
    <property type="protein sequence ID" value="KPV52150.1"/>
    <property type="molecule type" value="Genomic_DNA"/>
</dbReference>
<proteinExistence type="predicted"/>
<comment type="caution">
    <text evidence="2">The sequence shown here is derived from an EMBL/GenBank/DDBJ whole genome shotgun (WGS) entry which is preliminary data.</text>
</comment>
<dbReference type="Pfam" id="PF14594">
    <property type="entry name" value="Sipho_Gp37"/>
    <property type="match status" value="1"/>
</dbReference>
<evidence type="ECO:0000313" key="3">
    <source>
        <dbReference type="Proteomes" id="UP000050509"/>
    </source>
</evidence>
<dbReference type="InterPro" id="IPR029432">
    <property type="entry name" value="Gp28/Gp37-like_dom"/>
</dbReference>